<organism evidence="2 3">
    <name type="scientific">Novymonas esmeraldas</name>
    <dbReference type="NCBI Taxonomy" id="1808958"/>
    <lineage>
        <taxon>Eukaryota</taxon>
        <taxon>Discoba</taxon>
        <taxon>Euglenozoa</taxon>
        <taxon>Kinetoplastea</taxon>
        <taxon>Metakinetoplastina</taxon>
        <taxon>Trypanosomatida</taxon>
        <taxon>Trypanosomatidae</taxon>
        <taxon>Novymonas</taxon>
    </lineage>
</organism>
<feature type="region of interest" description="Disordered" evidence="1">
    <location>
        <begin position="1095"/>
        <end position="1117"/>
    </location>
</feature>
<feature type="compositionally biased region" description="Gly residues" evidence="1">
    <location>
        <begin position="806"/>
        <end position="819"/>
    </location>
</feature>
<comment type="caution">
    <text evidence="2">The sequence shown here is derived from an EMBL/GenBank/DDBJ whole genome shotgun (WGS) entry which is preliminary data.</text>
</comment>
<dbReference type="Proteomes" id="UP001430356">
    <property type="component" value="Unassembled WGS sequence"/>
</dbReference>
<gene>
    <name evidence="2" type="ORF">NESM_000320200</name>
</gene>
<feature type="compositionally biased region" description="Low complexity" evidence="1">
    <location>
        <begin position="68"/>
        <end position="79"/>
    </location>
</feature>
<reference evidence="2 3" key="1">
    <citation type="journal article" date="2021" name="MBio">
        <title>A New Model Trypanosomatid, Novymonas esmeraldas: Genomic Perception of Its 'Candidatus Pandoraea novymonadis' Endosymbiont.</title>
        <authorList>
            <person name="Zakharova A."/>
            <person name="Saura A."/>
            <person name="Butenko A."/>
            <person name="Podesvova L."/>
            <person name="Warmusova S."/>
            <person name="Kostygov A.Y."/>
            <person name="Nenarokova A."/>
            <person name="Lukes J."/>
            <person name="Opperdoes F.R."/>
            <person name="Yurchenko V."/>
        </authorList>
    </citation>
    <scope>NUCLEOTIDE SEQUENCE [LARGE SCALE GENOMIC DNA]</scope>
    <source>
        <strain evidence="2 3">E262AT.01</strain>
    </source>
</reference>
<evidence type="ECO:0000313" key="2">
    <source>
        <dbReference type="EMBL" id="KAK7194075.1"/>
    </source>
</evidence>
<feature type="region of interest" description="Disordered" evidence="1">
    <location>
        <begin position="60"/>
        <end position="80"/>
    </location>
</feature>
<feature type="compositionally biased region" description="Acidic residues" evidence="1">
    <location>
        <begin position="1107"/>
        <end position="1117"/>
    </location>
</feature>
<evidence type="ECO:0000313" key="3">
    <source>
        <dbReference type="Proteomes" id="UP001430356"/>
    </source>
</evidence>
<accession>A0AAW0EME6</accession>
<protein>
    <submittedName>
        <fullName evidence="2">Uncharacterized protein</fullName>
    </submittedName>
</protein>
<keyword evidence="3" id="KW-1185">Reference proteome</keyword>
<evidence type="ECO:0000256" key="1">
    <source>
        <dbReference type="SAM" id="MobiDB-lite"/>
    </source>
</evidence>
<dbReference type="EMBL" id="JAECZO010000030">
    <property type="protein sequence ID" value="KAK7194075.1"/>
    <property type="molecule type" value="Genomic_DNA"/>
</dbReference>
<sequence>MSFFVTPRLRAAAATSAAAASSRLPFILVSSPPLRQTSSLLRGETRRTLTPAAIARELRVPVPHGSQSSPDADAAAASPKEVKRRGFNALIRWCAYHQEAGQLDCAGAADSTGAKDVEKMDRAVVRWVQQSAGAFSCGQSLVVLTFLCDVLRRQRAAEDGGSVSSEWPPSELIGSLYDCIAVVLAGAAASEQLDGQPLLILLSAHYGLYSVANGSVLKAWPDMLPEVAAPLSLWYALVQQLRRSFVGDKIELPGLSEQTMTEALLTTTLLFDDARRSLYIAPHFFLSTATFTKLHSLILPDVKLSMQARKQALVAGASASSNPSSPGDAADADLADADSHGVAEVAAQMATALPQPYSSLRNLDEVAVVIRNMRSAPVAIRVEVTYYLLCVRRDPATYTAEELQQLPSVLFSVRSPYFVRRSSVADVVLSRAPSLTLETLVGISAYSHQKLRYTLQVIDLLRRRLHDEDGCEESPGAVLGQETAASILCGFEDALPLPLLRLVVLSAVATLPGVVAAVQSATDDGDAGGALQLRVTDGALVKTPLGDMVCVVLQALQRRLSQGGKKNAARMARLEKERVVHRMYAAVISAIDWRGVSAESFSPSREREYVLISMIGIIETSLSAYILGRVKYRCLSAADAVETDVLRYAITTLLTLEKESTQVATSIFALCARVASLLPPDAEGVAEVIGRLLRLEYTSARDWLGLFAWHLAPLATKWKVAAPDKTALLLRQRNLCSFLFSDTANRHGGAARAHKIVVVRFVRYLLAIGALKSGSSAVIEAHRAAVRGWILHLFFVSKALSGGGGQDGRLSGDGGGGAPGAATVADEDAGGDVDGYGDAAAELPSKDDGDVSQGHVVLDDSDFVDHSSDLHKPLTDADVEEVLSLALMAGVSLGTRWSQAVAQRVAERTALLGDPLASASWTAPLTATLAGEDATTGGLAPLWSAPAVGNTPDADVSMAHTPPPPPPLAAHFVVVVRSDSAALLPPLSPALLATMLATCEFPIFHMVFSSFLTAVRRSGPAPLLLQDFRIGAVALAALHNRLTAERIEDIRHRGTVVSKTIMSFLLYMSSVPWHLNTTQLRVLLCLHRTTDIPSAVEDRPGHGEGAGDGDGDCGDEYAAEGEKDDFGAILAARVEVEDYMTRLLPCLEEPAVKQLALVHLRLLSFFLPRVPSVVVGRLQSQMSNFSQRELLQLAAQYPAGAADVLALLSKVDMYASIDISDFVALAKRLPMVINTAVVEAHLPHMSMAWITRVLAAQARRHQEVPLQLLRSLLGRVPALMEGTSEADKSLLMVVLQNYLLFPAAQRAPEERLAASMADAKEKTIATVEDALWEAVSPLHPVPAADQRERRELIRTCCDSLLSLEHISTLDALRFFLVSYPPSLHEMREVGVVAKVEQQLLPDILGASPIQWRELGALVRLLAEHRVLLPSTVRILADRIFTEAHLSRLRETVAATAANDVALVMEALIRIATWCGEVAAPGAPPPLALLPVTERVLQVFDDTQCRLAVLTRLLRIQTPATTGAAASTSASLSLSLAEEAVGRHICRVLLDRSEGLNPSEFARLVQGVSRLKAWDLLWSDKSSTAAAGATRFDSIFASCYERADAHSRCVFLKAIAMDTSVLRRFESVVFPLIQNDVPLLSPDDLELVLAAAAQASSEAVVESVLDAIDTRMLSVLDQCRRSALVRLLQVHTLFAVDDQVVVTAVLQSLERQSPSELKLDVAQVLHVLQSVASLTASQMPARLVFLCFQRLEKAASSLTPLQQYHVGRLILDLEMGHTSSVSALVLHILESRDGMRGHKQFQAMTEELCDVFEVELPSPLWAARLRKRKSKQRVQDFWSAQRKVKEEARLHHCQS</sequence>
<proteinExistence type="predicted"/>
<name>A0AAW0EME6_9TRYP</name>
<feature type="region of interest" description="Disordered" evidence="1">
    <location>
        <begin position="806"/>
        <end position="829"/>
    </location>
</feature>